<dbReference type="RefSeq" id="WP_091524638.1">
    <property type="nucleotide sequence ID" value="NZ_LT629772.1"/>
</dbReference>
<dbReference type="EMBL" id="LT629772">
    <property type="protein sequence ID" value="SDS56651.1"/>
    <property type="molecule type" value="Genomic_DNA"/>
</dbReference>
<protein>
    <submittedName>
        <fullName evidence="5">AraC-type DNA-binding protein</fullName>
    </submittedName>
</protein>
<evidence type="ECO:0000256" key="3">
    <source>
        <dbReference type="ARBA" id="ARBA00023163"/>
    </source>
</evidence>
<evidence type="ECO:0000256" key="1">
    <source>
        <dbReference type="ARBA" id="ARBA00023015"/>
    </source>
</evidence>
<keyword evidence="3" id="KW-0804">Transcription</keyword>
<dbReference type="OrthoDB" id="2559672at2"/>
<dbReference type="PROSITE" id="PS01124">
    <property type="entry name" value="HTH_ARAC_FAMILY_2"/>
    <property type="match status" value="1"/>
</dbReference>
<dbReference type="STRING" id="630515.SAMN04489812_2301"/>
<proteinExistence type="predicted"/>
<dbReference type="InterPro" id="IPR018060">
    <property type="entry name" value="HTH_AraC"/>
</dbReference>
<evidence type="ECO:0000313" key="5">
    <source>
        <dbReference type="EMBL" id="SDS56651.1"/>
    </source>
</evidence>
<evidence type="ECO:0000256" key="2">
    <source>
        <dbReference type="ARBA" id="ARBA00023125"/>
    </source>
</evidence>
<gene>
    <name evidence="5" type="ORF">SAMN04489812_2301</name>
</gene>
<dbReference type="SUPFAM" id="SSF46689">
    <property type="entry name" value="Homeodomain-like"/>
    <property type="match status" value="1"/>
</dbReference>
<dbReference type="Proteomes" id="UP000199103">
    <property type="component" value="Chromosome I"/>
</dbReference>
<evidence type="ECO:0000259" key="4">
    <source>
        <dbReference type="PROSITE" id="PS01124"/>
    </source>
</evidence>
<dbReference type="Gene3D" id="1.10.10.60">
    <property type="entry name" value="Homeodomain-like"/>
    <property type="match status" value="1"/>
</dbReference>
<dbReference type="GO" id="GO:0003700">
    <property type="term" value="F:DNA-binding transcription factor activity"/>
    <property type="evidence" value="ECO:0007669"/>
    <property type="project" value="InterPro"/>
</dbReference>
<reference evidence="5 6" key="1">
    <citation type="submission" date="2016-10" db="EMBL/GenBank/DDBJ databases">
        <authorList>
            <person name="de Groot N.N."/>
        </authorList>
    </citation>
    <scope>NUCLEOTIDE SEQUENCE [LARGE SCALE GENOMIC DNA]</scope>
    <source>
        <strain evidence="5 6">DSM 21800</strain>
    </source>
</reference>
<dbReference type="AlphaFoldDB" id="A0A1H1T932"/>
<dbReference type="InterPro" id="IPR050204">
    <property type="entry name" value="AraC_XylS_family_regulators"/>
</dbReference>
<keyword evidence="2 5" id="KW-0238">DNA-binding</keyword>
<dbReference type="SMART" id="SM00342">
    <property type="entry name" value="HTH_ARAC"/>
    <property type="match status" value="1"/>
</dbReference>
<feature type="domain" description="HTH araC/xylS-type" evidence="4">
    <location>
        <begin position="187"/>
        <end position="289"/>
    </location>
</feature>
<accession>A0A1H1T932</accession>
<dbReference type="PANTHER" id="PTHR46796">
    <property type="entry name" value="HTH-TYPE TRANSCRIPTIONAL ACTIVATOR RHAS-RELATED"/>
    <property type="match status" value="1"/>
</dbReference>
<sequence length="309" mass="33634">MVSSFDQQTGYARADGLLPGAVASAVGYSSDGDLPRLHRGLPSPYLTFIISLDGPVVGGYTPEQATGERALRADVLAAGLHTAASYVVQPERQSGLQLAIYPPAVRRLLATPLGEITDQSWNAADLLGRSATRLWERVGNTEGWAERFAVLQGFLTHQLDRSDSRRQMRPELLEAWKWLVRHRGAGSIGGLSEHVLLSRRQVQTLFVREFGVGPKMFNRLLRYHRSIRLISARISEQHSIGDVVDDHPAGAAGVDLARIAAECGFADQSHLNRDFVAFTGVSPTAWIAEEFPNIVAGGHRNGDADDPAP</sequence>
<dbReference type="InterPro" id="IPR009057">
    <property type="entry name" value="Homeodomain-like_sf"/>
</dbReference>
<evidence type="ECO:0000313" key="6">
    <source>
        <dbReference type="Proteomes" id="UP000199103"/>
    </source>
</evidence>
<name>A0A1H1T932_9ACTN</name>
<dbReference type="PANTHER" id="PTHR46796:SF15">
    <property type="entry name" value="BLL1074 PROTEIN"/>
    <property type="match status" value="1"/>
</dbReference>
<dbReference type="Pfam" id="PF00165">
    <property type="entry name" value="HTH_AraC"/>
    <property type="match status" value="1"/>
</dbReference>
<dbReference type="GO" id="GO:0043565">
    <property type="term" value="F:sequence-specific DNA binding"/>
    <property type="evidence" value="ECO:0007669"/>
    <property type="project" value="InterPro"/>
</dbReference>
<keyword evidence="1" id="KW-0805">Transcription regulation</keyword>
<organism evidence="5 6">
    <name type="scientific">Microlunatus soli</name>
    <dbReference type="NCBI Taxonomy" id="630515"/>
    <lineage>
        <taxon>Bacteria</taxon>
        <taxon>Bacillati</taxon>
        <taxon>Actinomycetota</taxon>
        <taxon>Actinomycetes</taxon>
        <taxon>Propionibacteriales</taxon>
        <taxon>Propionibacteriaceae</taxon>
        <taxon>Microlunatus</taxon>
    </lineage>
</organism>
<keyword evidence="6" id="KW-1185">Reference proteome</keyword>